<name>A0A8J7IAH7_9NOST</name>
<organism evidence="1 2">
    <name type="scientific">Dendronalium phyllosphericum CENA369</name>
    <dbReference type="NCBI Taxonomy" id="1725256"/>
    <lineage>
        <taxon>Bacteria</taxon>
        <taxon>Bacillati</taxon>
        <taxon>Cyanobacteriota</taxon>
        <taxon>Cyanophyceae</taxon>
        <taxon>Nostocales</taxon>
        <taxon>Nostocaceae</taxon>
        <taxon>Dendronalium</taxon>
        <taxon>Dendronalium phyllosphericum</taxon>
    </lineage>
</organism>
<gene>
    <name evidence="1" type="ORF">I8752_23370</name>
</gene>
<evidence type="ECO:0000313" key="2">
    <source>
        <dbReference type="Proteomes" id="UP000662314"/>
    </source>
</evidence>
<reference evidence="1 2" key="1">
    <citation type="journal article" date="2021" name="Int. J. Syst. Evol. Microbiol.">
        <title>Amazonocrinis nigriterrae gen. nov., sp. nov., Atlanticothrix silvestris gen. nov., sp. nov. and Dendronalium phyllosphericum gen. nov., sp. nov., nostocacean cyanobacteria from Brazilian environments.</title>
        <authorList>
            <person name="Alvarenga D.O."/>
            <person name="Andreote A.P.D."/>
            <person name="Branco L.H.Z."/>
            <person name="Delbaje E."/>
            <person name="Cruz R.B."/>
            <person name="Varani A.M."/>
            <person name="Fiore M.F."/>
        </authorList>
    </citation>
    <scope>NUCLEOTIDE SEQUENCE [LARGE SCALE GENOMIC DNA]</scope>
    <source>
        <strain evidence="1 2">CENA369</strain>
    </source>
</reference>
<accession>A0A8J7IAH7</accession>
<sequence>MLGDIAVKSWLIVSMCWTIILEAIAPPPKPIPNIWILFSRERRVRYATR</sequence>
<dbReference type="RefSeq" id="WP_214434638.1">
    <property type="nucleotide sequence ID" value="NZ_CAWPUQ010000139.1"/>
</dbReference>
<protein>
    <submittedName>
        <fullName evidence="1">Uncharacterized protein</fullName>
    </submittedName>
</protein>
<dbReference type="AlphaFoldDB" id="A0A8J7IAH7"/>
<dbReference type="Proteomes" id="UP000662314">
    <property type="component" value="Unassembled WGS sequence"/>
</dbReference>
<dbReference type="EMBL" id="JAECZA010000214">
    <property type="protein sequence ID" value="MBH8575885.1"/>
    <property type="molecule type" value="Genomic_DNA"/>
</dbReference>
<keyword evidence="2" id="KW-1185">Reference proteome</keyword>
<comment type="caution">
    <text evidence="1">The sequence shown here is derived from an EMBL/GenBank/DDBJ whole genome shotgun (WGS) entry which is preliminary data.</text>
</comment>
<proteinExistence type="predicted"/>
<evidence type="ECO:0000313" key="1">
    <source>
        <dbReference type="EMBL" id="MBH8575885.1"/>
    </source>
</evidence>